<evidence type="ECO:0000256" key="1">
    <source>
        <dbReference type="SAM" id="SignalP"/>
    </source>
</evidence>
<proteinExistence type="predicted"/>
<organism evidence="2 3">
    <name type="scientific">Novosphingobium lindaniclasticum LE124</name>
    <dbReference type="NCBI Taxonomy" id="1096930"/>
    <lineage>
        <taxon>Bacteria</taxon>
        <taxon>Pseudomonadati</taxon>
        <taxon>Pseudomonadota</taxon>
        <taxon>Alphaproteobacteria</taxon>
        <taxon>Sphingomonadales</taxon>
        <taxon>Sphingomonadaceae</taxon>
        <taxon>Novosphingobium</taxon>
    </lineage>
</organism>
<keyword evidence="1" id="KW-0732">Signal</keyword>
<gene>
    <name evidence="2" type="ORF">L284_10390</name>
</gene>
<feature type="chain" id="PRO_5005711587" description="DUF2059 domain-containing protein" evidence="1">
    <location>
        <begin position="36"/>
        <end position="261"/>
    </location>
</feature>
<dbReference type="RefSeq" id="WP_021233927.1">
    <property type="nucleotide sequence ID" value="NZ_ATHL01000075.1"/>
</dbReference>
<dbReference type="Proteomes" id="UP000015527">
    <property type="component" value="Unassembled WGS sequence"/>
</dbReference>
<comment type="caution">
    <text evidence="2">The sequence shown here is derived from an EMBL/GenBank/DDBJ whole genome shotgun (WGS) entry which is preliminary data.</text>
</comment>
<reference evidence="2 3" key="1">
    <citation type="journal article" date="2013" name="Genome Announc.">
        <title>Genome Sequence of Novosphingobium lindaniclasticum LE124T, Isolated from a Hexachlorocyclohexane Dumpsite.</title>
        <authorList>
            <person name="Saxena A."/>
            <person name="Nayyar N."/>
            <person name="Sangwan N."/>
            <person name="Kumari R."/>
            <person name="Khurana J.P."/>
            <person name="Lal R."/>
        </authorList>
    </citation>
    <scope>NUCLEOTIDE SEQUENCE [LARGE SCALE GENOMIC DNA]</scope>
    <source>
        <strain evidence="2 3">LE124</strain>
    </source>
</reference>
<dbReference type="AlphaFoldDB" id="T0J1K7"/>
<name>T0J1K7_9SPHN</name>
<dbReference type="eggNOG" id="ENOG50316BW">
    <property type="taxonomic scope" value="Bacteria"/>
</dbReference>
<evidence type="ECO:0000313" key="2">
    <source>
        <dbReference type="EMBL" id="EQB15809.1"/>
    </source>
</evidence>
<sequence length="261" mass="28184">MIPELFDLSGGSAMRFVFFTAAAAAAIASATPGRAAEPVQTVSAAPVTDPARIAAARQTVDHVFPLGTYARLMNGTLDKMMDSIMDSTMKLPLKQLAGLGGVNTEDLGEASMAEIMEIYDPAFKQRMQVSTRTMMSEMIPLMTQVEPDIREGLTQAYAGRYTATQLTELNAFFATPTGKVYAADSYLIMMSPEVMAKMQGFVPKLTEQMPAIVEKVKAASAGLPEPRAYGDLSKAEKARLAKLLGVSEEQLEKNEKAKKVE</sequence>
<accession>T0J1K7</accession>
<dbReference type="EMBL" id="ATHL01000075">
    <property type="protein sequence ID" value="EQB15809.1"/>
    <property type="molecule type" value="Genomic_DNA"/>
</dbReference>
<keyword evidence="3" id="KW-1185">Reference proteome</keyword>
<evidence type="ECO:0008006" key="4">
    <source>
        <dbReference type="Google" id="ProtNLM"/>
    </source>
</evidence>
<feature type="signal peptide" evidence="1">
    <location>
        <begin position="1"/>
        <end position="35"/>
    </location>
</feature>
<evidence type="ECO:0000313" key="3">
    <source>
        <dbReference type="Proteomes" id="UP000015527"/>
    </source>
</evidence>
<protein>
    <recommendedName>
        <fullName evidence="4">DUF2059 domain-containing protein</fullName>
    </recommendedName>
</protein>
<dbReference type="PATRIC" id="fig|1096930.3.peg.2058"/>